<evidence type="ECO:0000313" key="2">
    <source>
        <dbReference type="Proteomes" id="UP000184236"/>
    </source>
</evidence>
<reference evidence="2" key="1">
    <citation type="submission" date="2016-11" db="EMBL/GenBank/DDBJ databases">
        <authorList>
            <person name="Varghese N."/>
            <person name="Submissions S."/>
        </authorList>
    </citation>
    <scope>NUCLEOTIDE SEQUENCE [LARGE SCALE GENOMIC DNA]</scope>
    <source>
        <strain evidence="2">DSM 26898</strain>
    </source>
</reference>
<dbReference type="STRING" id="1302685.SAMN05444408_109152"/>
<dbReference type="OrthoDB" id="1262835at2"/>
<dbReference type="AlphaFoldDB" id="A0A1M4Z7G6"/>
<proteinExistence type="predicted"/>
<accession>A0A1M4Z7G6</accession>
<dbReference type="Proteomes" id="UP000184236">
    <property type="component" value="Unassembled WGS sequence"/>
</dbReference>
<protein>
    <recommendedName>
        <fullName evidence="3">YopX protein domain-containing protein</fullName>
    </recommendedName>
</protein>
<evidence type="ECO:0008006" key="3">
    <source>
        <dbReference type="Google" id="ProtNLM"/>
    </source>
</evidence>
<organism evidence="1 2">
    <name type="scientific">Chryseobacterium takakiae</name>
    <dbReference type="NCBI Taxonomy" id="1302685"/>
    <lineage>
        <taxon>Bacteria</taxon>
        <taxon>Pseudomonadati</taxon>
        <taxon>Bacteroidota</taxon>
        <taxon>Flavobacteriia</taxon>
        <taxon>Flavobacteriales</taxon>
        <taxon>Weeksellaceae</taxon>
        <taxon>Chryseobacterium group</taxon>
        <taxon>Chryseobacterium</taxon>
    </lineage>
</organism>
<keyword evidence="2" id="KW-1185">Reference proteome</keyword>
<dbReference type="EMBL" id="FQVO01000009">
    <property type="protein sequence ID" value="SHF14023.1"/>
    <property type="molecule type" value="Genomic_DNA"/>
</dbReference>
<sequence>MFSKDNNVFDEFKQGTKVFLDGEYGVIVQIDGPSTIIHWDTPKENDYEDWFSCWGPFIEMGGKIINKDYIFTYINDEGVLKD</sequence>
<dbReference type="RefSeq" id="WP_072885199.1">
    <property type="nucleotide sequence ID" value="NZ_FQVO01000009.1"/>
</dbReference>
<name>A0A1M4Z7G6_9FLAO</name>
<gene>
    <name evidence="1" type="ORF">SAMN05444408_109152</name>
</gene>
<evidence type="ECO:0000313" key="1">
    <source>
        <dbReference type="EMBL" id="SHF14023.1"/>
    </source>
</evidence>